<evidence type="ECO:0000256" key="3">
    <source>
        <dbReference type="SAM" id="SignalP"/>
    </source>
</evidence>
<evidence type="ECO:0000313" key="5">
    <source>
        <dbReference type="EMBL" id="MBB5065041.1"/>
    </source>
</evidence>
<dbReference type="GO" id="GO:0016829">
    <property type="term" value="F:lyase activity"/>
    <property type="evidence" value="ECO:0007669"/>
    <property type="project" value="UniProtKB-KW"/>
</dbReference>
<evidence type="ECO:0000256" key="2">
    <source>
        <dbReference type="ARBA" id="ARBA00023239"/>
    </source>
</evidence>
<evidence type="ECO:0000259" key="4">
    <source>
        <dbReference type="Pfam" id="PF05426"/>
    </source>
</evidence>
<accession>A0A7W8EAS9</accession>
<keyword evidence="1 3" id="KW-0732">Signal</keyword>
<proteinExistence type="predicted"/>
<feature type="domain" description="Alginate lyase" evidence="4">
    <location>
        <begin position="89"/>
        <end position="316"/>
    </location>
</feature>
<dbReference type="EMBL" id="JACHIO010000014">
    <property type="protein sequence ID" value="MBB5065041.1"/>
    <property type="molecule type" value="Genomic_DNA"/>
</dbReference>
<dbReference type="Proteomes" id="UP000584867">
    <property type="component" value="Unassembled WGS sequence"/>
</dbReference>
<keyword evidence="2" id="KW-0456">Lyase</keyword>
<dbReference type="Gene3D" id="1.50.10.100">
    <property type="entry name" value="Chondroitin AC/alginate lyase"/>
    <property type="match status" value="1"/>
</dbReference>
<evidence type="ECO:0000256" key="1">
    <source>
        <dbReference type="ARBA" id="ARBA00022729"/>
    </source>
</evidence>
<organism evidence="5 6">
    <name type="scientific">Granulicella mallensis</name>
    <dbReference type="NCBI Taxonomy" id="940614"/>
    <lineage>
        <taxon>Bacteria</taxon>
        <taxon>Pseudomonadati</taxon>
        <taxon>Acidobacteriota</taxon>
        <taxon>Terriglobia</taxon>
        <taxon>Terriglobales</taxon>
        <taxon>Acidobacteriaceae</taxon>
        <taxon>Granulicella</taxon>
    </lineage>
</organism>
<protein>
    <recommendedName>
        <fullName evidence="4">Alginate lyase domain-containing protein</fullName>
    </recommendedName>
</protein>
<name>A0A7W8EAS9_9BACT</name>
<dbReference type="AlphaFoldDB" id="A0A7W8EAS9"/>
<dbReference type="InterPro" id="IPR008397">
    <property type="entry name" value="Alginate_lyase_dom"/>
</dbReference>
<dbReference type="RefSeq" id="WP_184257424.1">
    <property type="nucleotide sequence ID" value="NZ_JACHIO010000014.1"/>
</dbReference>
<evidence type="ECO:0000313" key="6">
    <source>
        <dbReference type="Proteomes" id="UP000584867"/>
    </source>
</evidence>
<feature type="signal peptide" evidence="3">
    <location>
        <begin position="1"/>
        <end position="23"/>
    </location>
</feature>
<comment type="caution">
    <text evidence="5">The sequence shown here is derived from an EMBL/GenBank/DDBJ whole genome shotgun (WGS) entry which is preliminary data.</text>
</comment>
<dbReference type="InterPro" id="IPR008929">
    <property type="entry name" value="Chondroitin_lyas"/>
</dbReference>
<gene>
    <name evidence="5" type="ORF">HDF15_003404</name>
</gene>
<dbReference type="SUPFAM" id="SSF48230">
    <property type="entry name" value="Chondroitin AC/alginate lyase"/>
    <property type="match status" value="1"/>
</dbReference>
<dbReference type="Pfam" id="PF05426">
    <property type="entry name" value="Alginate_lyase"/>
    <property type="match status" value="1"/>
</dbReference>
<feature type="chain" id="PRO_5030910944" description="Alginate lyase domain-containing protein" evidence="3">
    <location>
        <begin position="24"/>
        <end position="400"/>
    </location>
</feature>
<dbReference type="GO" id="GO:0042597">
    <property type="term" value="C:periplasmic space"/>
    <property type="evidence" value="ECO:0007669"/>
    <property type="project" value="InterPro"/>
</dbReference>
<reference evidence="5 6" key="1">
    <citation type="submission" date="2020-08" db="EMBL/GenBank/DDBJ databases">
        <title>Genomic Encyclopedia of Type Strains, Phase IV (KMG-V): Genome sequencing to study the core and pangenomes of soil and plant-associated prokaryotes.</title>
        <authorList>
            <person name="Whitman W."/>
        </authorList>
    </citation>
    <scope>NUCLEOTIDE SEQUENCE [LARGE SCALE GENOMIC DNA]</scope>
    <source>
        <strain evidence="5 6">X5P3</strain>
    </source>
</reference>
<sequence length="400" mass="43765">MSLLRRIAPVALAASFFSGICVAQAFQHPGVLVSGPQLDFVKAQVKAKAEPFYSEYQKAVASEYGALDYQLQGPPSTGIIDCGPVSHPDHGCHAEDADASAAYLQSMLWYISEDHRYADNAIRIVNAYGHNLHGYTNSNAPLQAAWSGETWPRSAEILRYSHAGWKPEDIAAFSAMLTKVILPLIHDGSGSNGNWELSMIDAMTGIAVFTDDHALLKHAEDLWLQRVPAYFYNSALDGAHPRRLPRASGETSWYGTTNLNASVDGMAQETCRDLGHTSYGISSTMAAAETAHIQGDKLYEAEEKRLLPALEFHAHLLLRKDPVPTLVCGGAVHYAQGATFVVGYNEYHNRLGVPLPETKEWIEQHVEQYPVPVDMHMFVFEPLTHGADVSSAGQGAPRSH</sequence>